<dbReference type="EC" id="2.7.11.1" evidence="1"/>
<keyword evidence="3" id="KW-0808">Transferase</keyword>
<dbReference type="AlphaFoldDB" id="A0A7Y4L1P8"/>
<evidence type="ECO:0000256" key="3">
    <source>
        <dbReference type="ARBA" id="ARBA00022679"/>
    </source>
</evidence>
<dbReference type="PROSITE" id="PS50011">
    <property type="entry name" value="PROTEIN_KINASE_DOM"/>
    <property type="match status" value="1"/>
</dbReference>
<feature type="region of interest" description="Disordered" evidence="8">
    <location>
        <begin position="303"/>
        <end position="323"/>
    </location>
</feature>
<proteinExistence type="predicted"/>
<keyword evidence="12" id="KW-1185">Reference proteome</keyword>
<name>A0A7Y4L1P8_9ACTN</name>
<dbReference type="PANTHER" id="PTHR43289">
    <property type="entry name" value="MITOGEN-ACTIVATED PROTEIN KINASE KINASE KINASE 20-RELATED"/>
    <property type="match status" value="1"/>
</dbReference>
<dbReference type="Gene3D" id="3.30.200.20">
    <property type="entry name" value="Phosphorylase Kinase, domain 1"/>
    <property type="match status" value="1"/>
</dbReference>
<dbReference type="Proteomes" id="UP000534306">
    <property type="component" value="Unassembled WGS sequence"/>
</dbReference>
<keyword evidence="6 7" id="KW-0067">ATP-binding</keyword>
<dbReference type="PANTHER" id="PTHR43289:SF6">
    <property type="entry name" value="SERINE_THREONINE-PROTEIN KINASE NEKL-3"/>
    <property type="match status" value="1"/>
</dbReference>
<dbReference type="Pfam" id="PF00069">
    <property type="entry name" value="Pkinase"/>
    <property type="match status" value="1"/>
</dbReference>
<dbReference type="SUPFAM" id="SSF56112">
    <property type="entry name" value="Protein kinase-like (PK-like)"/>
    <property type="match status" value="1"/>
</dbReference>
<comment type="caution">
    <text evidence="11">The sequence shown here is derived from an EMBL/GenBank/DDBJ whole genome shotgun (WGS) entry which is preliminary data.</text>
</comment>
<dbReference type="InterPro" id="IPR017441">
    <property type="entry name" value="Protein_kinase_ATP_BS"/>
</dbReference>
<evidence type="ECO:0000256" key="5">
    <source>
        <dbReference type="ARBA" id="ARBA00022777"/>
    </source>
</evidence>
<evidence type="ECO:0000256" key="8">
    <source>
        <dbReference type="SAM" id="MobiDB-lite"/>
    </source>
</evidence>
<dbReference type="GO" id="GO:0005524">
    <property type="term" value="F:ATP binding"/>
    <property type="evidence" value="ECO:0007669"/>
    <property type="project" value="UniProtKB-UniRule"/>
</dbReference>
<feature type="domain" description="Protein kinase" evidence="10">
    <location>
        <begin position="11"/>
        <end position="262"/>
    </location>
</feature>
<keyword evidence="9" id="KW-0812">Transmembrane</keyword>
<feature type="binding site" evidence="7">
    <location>
        <position position="40"/>
    </location>
    <ligand>
        <name>ATP</name>
        <dbReference type="ChEBI" id="CHEBI:30616"/>
    </ligand>
</feature>
<protein>
    <recommendedName>
        <fullName evidence="1">non-specific serine/threonine protein kinase</fullName>
        <ecNumber evidence="1">2.7.11.1</ecNumber>
    </recommendedName>
</protein>
<dbReference type="InterPro" id="IPR011009">
    <property type="entry name" value="Kinase-like_dom_sf"/>
</dbReference>
<evidence type="ECO:0000256" key="9">
    <source>
        <dbReference type="SAM" id="Phobius"/>
    </source>
</evidence>
<evidence type="ECO:0000256" key="7">
    <source>
        <dbReference type="PROSITE-ProRule" id="PRU10141"/>
    </source>
</evidence>
<evidence type="ECO:0000256" key="4">
    <source>
        <dbReference type="ARBA" id="ARBA00022741"/>
    </source>
</evidence>
<keyword evidence="9" id="KW-0472">Membrane</keyword>
<keyword evidence="5 11" id="KW-0418">Kinase</keyword>
<dbReference type="Gene3D" id="1.10.510.10">
    <property type="entry name" value="Transferase(Phosphotransferase) domain 1"/>
    <property type="match status" value="1"/>
</dbReference>
<keyword evidence="4 7" id="KW-0547">Nucleotide-binding</keyword>
<sequence>MHSGSLVAGRYRLEEELGQGGMGAVWRATDLELGREVALKRAIAGSAGQIRREAKVGAGVLHPNVVTVFDTVADGDAQWLVTEYVQAMSLDRIIEVDGPLPEARVLRIGVQLATALVAIHERGIVHRDLKPANVLVTDDDVVKLTDLGIARWAEVTQTGGAQLTGTVGYVAPEIANGGQATAASDVFSLGATLYAAVEGRSPWGDGSDGPFAQMNRAAKGSPIPHQLARRLAPLLDALMEPDPARRPSAAAAAGLLQGHDLPRRSWQQRLRTVRRNAMLTAAAAIVVVGAVLLGWLLPRGSAPQTAAPPTTTPPPNSIGLGSDPATADPCALIPVTALREFGKAYVDPEVDGFATCVITSNLDEGIGQVQSHLVLTGPEEYPSRPVRPGVLGEIERPDEKTDRCERSFNLPDTNRVTLVTTRLDKAEQTRLCPIANALILDALTVVLNGPPARRPELPANSLDKVDACRLVDGADAGQAFGKPSEPPVADFGNWGCSWEAGRSELSIKFTRVWPIEPDAEYGGKVIKVGSRNARLIPDPDDKTTCTAMVVHRQYTPKLPVLEDTPEQRQEVVSVVLEDPTAADPTTVCARTEAAAEAVVRRLPDAG</sequence>
<gene>
    <name evidence="11" type="ORF">HPO96_20955</name>
</gene>
<feature type="transmembrane region" description="Helical" evidence="9">
    <location>
        <begin position="277"/>
        <end position="297"/>
    </location>
</feature>
<evidence type="ECO:0000313" key="12">
    <source>
        <dbReference type="Proteomes" id="UP000534306"/>
    </source>
</evidence>
<dbReference type="EMBL" id="JABJRC010000005">
    <property type="protein sequence ID" value="NOL42718.1"/>
    <property type="molecule type" value="Genomic_DNA"/>
</dbReference>
<evidence type="ECO:0000256" key="1">
    <source>
        <dbReference type="ARBA" id="ARBA00012513"/>
    </source>
</evidence>
<dbReference type="SMART" id="SM00220">
    <property type="entry name" value="S_TKc"/>
    <property type="match status" value="1"/>
</dbReference>
<dbReference type="GO" id="GO:0004674">
    <property type="term" value="F:protein serine/threonine kinase activity"/>
    <property type="evidence" value="ECO:0007669"/>
    <property type="project" value="UniProtKB-KW"/>
</dbReference>
<dbReference type="PROSITE" id="PS00108">
    <property type="entry name" value="PROTEIN_KINASE_ST"/>
    <property type="match status" value="1"/>
</dbReference>
<evidence type="ECO:0000313" key="11">
    <source>
        <dbReference type="EMBL" id="NOL42718.1"/>
    </source>
</evidence>
<dbReference type="RefSeq" id="WP_171675218.1">
    <property type="nucleotide sequence ID" value="NZ_BAAAGT010000004.1"/>
</dbReference>
<accession>A0A7Y4L1P8</accession>
<reference evidence="11 12" key="1">
    <citation type="submission" date="2020-05" db="EMBL/GenBank/DDBJ databases">
        <title>Genome sequence of Kribbella sandramycini ATCC 39419.</title>
        <authorList>
            <person name="Maclea K.S."/>
            <person name="Fair J.L."/>
        </authorList>
    </citation>
    <scope>NUCLEOTIDE SEQUENCE [LARGE SCALE GENOMIC DNA]</scope>
    <source>
        <strain evidence="11 12">ATCC 39419</strain>
    </source>
</reference>
<keyword evidence="2" id="KW-0723">Serine/threonine-protein kinase</keyword>
<organism evidence="11 12">
    <name type="scientific">Kribbella sandramycini</name>
    <dbReference type="NCBI Taxonomy" id="60450"/>
    <lineage>
        <taxon>Bacteria</taxon>
        <taxon>Bacillati</taxon>
        <taxon>Actinomycetota</taxon>
        <taxon>Actinomycetes</taxon>
        <taxon>Propionibacteriales</taxon>
        <taxon>Kribbellaceae</taxon>
        <taxon>Kribbella</taxon>
    </lineage>
</organism>
<dbReference type="InterPro" id="IPR000719">
    <property type="entry name" value="Prot_kinase_dom"/>
</dbReference>
<dbReference type="PROSITE" id="PS00107">
    <property type="entry name" value="PROTEIN_KINASE_ATP"/>
    <property type="match status" value="1"/>
</dbReference>
<dbReference type="CDD" id="cd14014">
    <property type="entry name" value="STKc_PknB_like"/>
    <property type="match status" value="1"/>
</dbReference>
<evidence type="ECO:0000256" key="6">
    <source>
        <dbReference type="ARBA" id="ARBA00022840"/>
    </source>
</evidence>
<dbReference type="InterPro" id="IPR008271">
    <property type="entry name" value="Ser/Thr_kinase_AS"/>
</dbReference>
<evidence type="ECO:0000259" key="10">
    <source>
        <dbReference type="PROSITE" id="PS50011"/>
    </source>
</evidence>
<evidence type="ECO:0000256" key="2">
    <source>
        <dbReference type="ARBA" id="ARBA00022527"/>
    </source>
</evidence>
<keyword evidence="9" id="KW-1133">Transmembrane helix</keyword>